<dbReference type="Pfam" id="PF00501">
    <property type="entry name" value="AMP-binding"/>
    <property type="match status" value="1"/>
</dbReference>
<reference evidence="7 8" key="1">
    <citation type="submission" date="2017-02" db="EMBL/GenBank/DDBJ databases">
        <authorList>
            <person name="Peterson S.W."/>
        </authorList>
    </citation>
    <scope>NUCLEOTIDE SEQUENCE [LARGE SCALE GENOMIC DNA]</scope>
    <source>
        <strain evidence="7 8">DSM 45154</strain>
    </source>
</reference>
<dbReference type="InterPro" id="IPR025110">
    <property type="entry name" value="AMP-bd_C"/>
</dbReference>
<evidence type="ECO:0000259" key="5">
    <source>
        <dbReference type="Pfam" id="PF00501"/>
    </source>
</evidence>
<keyword evidence="3" id="KW-0547">Nucleotide-binding</keyword>
<dbReference type="STRING" id="1122192.SAMN02745673_02035"/>
<feature type="domain" description="AMP-dependent synthetase/ligase" evidence="5">
    <location>
        <begin position="33"/>
        <end position="383"/>
    </location>
</feature>
<dbReference type="InterPro" id="IPR045851">
    <property type="entry name" value="AMP-bd_C_sf"/>
</dbReference>
<dbReference type="EMBL" id="FUWS01000004">
    <property type="protein sequence ID" value="SJZ95706.1"/>
    <property type="molecule type" value="Genomic_DNA"/>
</dbReference>
<name>A0A1T4PWF5_9ACTN</name>
<dbReference type="InterPro" id="IPR051087">
    <property type="entry name" value="Mitochondrial_ACSM"/>
</dbReference>
<dbReference type="SUPFAM" id="SSF56801">
    <property type="entry name" value="Acetyl-CoA synthetase-like"/>
    <property type="match status" value="1"/>
</dbReference>
<evidence type="ECO:0000256" key="1">
    <source>
        <dbReference type="ARBA" id="ARBA00006432"/>
    </source>
</evidence>
<dbReference type="PANTHER" id="PTHR43605">
    <property type="entry name" value="ACYL-COENZYME A SYNTHETASE"/>
    <property type="match status" value="1"/>
</dbReference>
<evidence type="ECO:0000259" key="6">
    <source>
        <dbReference type="Pfam" id="PF13193"/>
    </source>
</evidence>
<dbReference type="GO" id="GO:0006637">
    <property type="term" value="P:acyl-CoA metabolic process"/>
    <property type="evidence" value="ECO:0007669"/>
    <property type="project" value="TreeGrafter"/>
</dbReference>
<comment type="similarity">
    <text evidence="1">Belongs to the ATP-dependent AMP-binding enzyme family.</text>
</comment>
<proteinExistence type="inferred from homology"/>
<dbReference type="Proteomes" id="UP000190637">
    <property type="component" value="Unassembled WGS sequence"/>
</dbReference>
<dbReference type="Gene3D" id="3.30.300.30">
    <property type="match status" value="1"/>
</dbReference>
<dbReference type="Pfam" id="PF13193">
    <property type="entry name" value="AMP-binding_C"/>
    <property type="match status" value="1"/>
</dbReference>
<dbReference type="AlphaFoldDB" id="A0A1T4PWF5"/>
<evidence type="ECO:0000256" key="2">
    <source>
        <dbReference type="ARBA" id="ARBA00022598"/>
    </source>
</evidence>
<dbReference type="GO" id="GO:0005524">
    <property type="term" value="F:ATP binding"/>
    <property type="evidence" value="ECO:0007669"/>
    <property type="project" value="UniProtKB-KW"/>
</dbReference>
<dbReference type="OrthoDB" id="9803968at2"/>
<evidence type="ECO:0000256" key="3">
    <source>
        <dbReference type="ARBA" id="ARBA00022741"/>
    </source>
</evidence>
<keyword evidence="8" id="KW-1185">Reference proteome</keyword>
<accession>A0A1T4PWF5</accession>
<dbReference type="GO" id="GO:0006633">
    <property type="term" value="P:fatty acid biosynthetic process"/>
    <property type="evidence" value="ECO:0007669"/>
    <property type="project" value="TreeGrafter"/>
</dbReference>
<dbReference type="GO" id="GO:0016405">
    <property type="term" value="F:CoA-ligase activity"/>
    <property type="evidence" value="ECO:0007669"/>
    <property type="project" value="UniProtKB-ARBA"/>
</dbReference>
<dbReference type="RefSeq" id="WP_078761339.1">
    <property type="nucleotide sequence ID" value="NZ_FUWS01000004.1"/>
</dbReference>
<gene>
    <name evidence="7" type="ORF">SAMN02745673_02035</name>
</gene>
<evidence type="ECO:0000313" key="8">
    <source>
        <dbReference type="Proteomes" id="UP000190637"/>
    </source>
</evidence>
<dbReference type="GO" id="GO:0004321">
    <property type="term" value="F:fatty-acyl-CoA synthase activity"/>
    <property type="evidence" value="ECO:0007669"/>
    <property type="project" value="TreeGrafter"/>
</dbReference>
<dbReference type="GO" id="GO:0015645">
    <property type="term" value="F:fatty acid ligase activity"/>
    <property type="evidence" value="ECO:0007669"/>
    <property type="project" value="TreeGrafter"/>
</dbReference>
<feature type="domain" description="AMP-binding enzyme C-terminal" evidence="6">
    <location>
        <begin position="449"/>
        <end position="526"/>
    </location>
</feature>
<evidence type="ECO:0000256" key="4">
    <source>
        <dbReference type="ARBA" id="ARBA00022840"/>
    </source>
</evidence>
<dbReference type="Gene3D" id="3.40.50.12780">
    <property type="entry name" value="N-terminal domain of ligase-like"/>
    <property type="match status" value="1"/>
</dbReference>
<dbReference type="InterPro" id="IPR000873">
    <property type="entry name" value="AMP-dep_synth/lig_dom"/>
</dbReference>
<sequence length="534" mass="56612">MADPARRVAQWLAAYDTAEASVAHLLCDRHDGDSVALTEIGPDLVGRDLTYGELAHRSSALAQGLAGLGVGPGDRVATLVGKGHDLAVAALAIWRLGAVMVPLFTGFAPSAIALRLRGSAATVVIADDDQRPKLDPGEDIPAAAPWRVVTTGPAPLRPGDTTTAELSHGHTGLLAPAATGGHAPFIQIHTSGSAGPPTSVDVPVRALAAFHAYHHYGLDARPDDVYWNATDPGWAYGLYYGLVSPLLTGQRSLHLRAGFDPELTLEVLETFAVTNFTAAPTVYRALRSTVKTLPPGIVVRHLSSTGEPLTPEITAWAHDTFGVAVHDHYGQTEIGMCAGVHNHPDLAGAGPAMTALPGFDVRVLDPLSDSEAAPGAFGRLAVRVDTSPAMWFTGYHEGPLPSSRRFSPDGRWYLTGDTGTRDQAAGLSLFSRDDDVILTSGYRVGPYDVESALLHHPAVAEVAVHGEPDELRGRIIAARVVLNDGFSPSDELAARLQDTVETRFAAHARPHRIIFVDALPKTPSGKIQRLRLRA</sequence>
<evidence type="ECO:0000313" key="7">
    <source>
        <dbReference type="EMBL" id="SJZ95706.1"/>
    </source>
</evidence>
<keyword evidence="2" id="KW-0436">Ligase</keyword>
<dbReference type="PANTHER" id="PTHR43605:SF10">
    <property type="entry name" value="ACYL-COA SYNTHETASE MEDIUM CHAIN FAMILY MEMBER 3"/>
    <property type="match status" value="1"/>
</dbReference>
<protein>
    <submittedName>
        <fullName evidence="7">Acetyl-CoA synthetase</fullName>
    </submittedName>
</protein>
<organism evidence="7 8">
    <name type="scientific">Marinactinospora thermotolerans DSM 45154</name>
    <dbReference type="NCBI Taxonomy" id="1122192"/>
    <lineage>
        <taxon>Bacteria</taxon>
        <taxon>Bacillati</taxon>
        <taxon>Actinomycetota</taxon>
        <taxon>Actinomycetes</taxon>
        <taxon>Streptosporangiales</taxon>
        <taxon>Nocardiopsidaceae</taxon>
        <taxon>Marinactinospora</taxon>
    </lineage>
</organism>
<keyword evidence="4" id="KW-0067">ATP-binding</keyword>
<dbReference type="InterPro" id="IPR042099">
    <property type="entry name" value="ANL_N_sf"/>
</dbReference>